<dbReference type="PANTHER" id="PTHR31451">
    <property type="match status" value="1"/>
</dbReference>
<comment type="subcellular location">
    <subcellularLocation>
        <location evidence="2">Secreted</location>
    </subcellularLocation>
</comment>
<dbReference type="InterPro" id="IPR045053">
    <property type="entry name" value="MAN-like"/>
</dbReference>
<proteinExistence type="inferred from homology"/>
<evidence type="ECO:0000256" key="1">
    <source>
        <dbReference type="ARBA" id="ARBA00001678"/>
    </source>
</evidence>
<keyword evidence="7 11" id="KW-0378">Hydrolase</keyword>
<comment type="catalytic activity">
    <reaction evidence="1">
        <text>Random hydrolysis of (1-&gt;4)-beta-D-mannosidic linkages in mannans, galactomannans and glucomannans.</text>
        <dbReference type="EC" id="3.2.1.78"/>
    </reaction>
</comment>
<keyword evidence="12" id="KW-1185">Reference proteome</keyword>
<dbReference type="SUPFAM" id="SSF51445">
    <property type="entry name" value="(Trans)glycosidases"/>
    <property type="match status" value="1"/>
</dbReference>
<dbReference type="Pfam" id="PF26410">
    <property type="entry name" value="GH5_mannosidase"/>
    <property type="match status" value="1"/>
</dbReference>
<protein>
    <recommendedName>
        <fullName evidence="4">mannan endo-1,4-beta-mannosidase</fullName>
        <ecNumber evidence="4">3.2.1.78</ecNumber>
    </recommendedName>
</protein>
<dbReference type="PANTHER" id="PTHR31451:SF39">
    <property type="entry name" value="MANNAN ENDO-1,4-BETA-MANNOSIDASE 1"/>
    <property type="match status" value="1"/>
</dbReference>
<reference evidence="11" key="1">
    <citation type="journal article" date="2023" name="Mol. Phylogenet. Evol.">
        <title>Genome-scale phylogeny and comparative genomics of the fungal order Sordariales.</title>
        <authorList>
            <person name="Hensen N."/>
            <person name="Bonometti L."/>
            <person name="Westerberg I."/>
            <person name="Brannstrom I.O."/>
            <person name="Guillou S."/>
            <person name="Cros-Aarteil S."/>
            <person name="Calhoun S."/>
            <person name="Haridas S."/>
            <person name="Kuo A."/>
            <person name="Mondo S."/>
            <person name="Pangilinan J."/>
            <person name="Riley R."/>
            <person name="LaButti K."/>
            <person name="Andreopoulos B."/>
            <person name="Lipzen A."/>
            <person name="Chen C."/>
            <person name="Yan M."/>
            <person name="Daum C."/>
            <person name="Ng V."/>
            <person name="Clum A."/>
            <person name="Steindorff A."/>
            <person name="Ohm R.A."/>
            <person name="Martin F."/>
            <person name="Silar P."/>
            <person name="Natvig D.O."/>
            <person name="Lalanne C."/>
            <person name="Gautier V."/>
            <person name="Ament-Velasquez S.L."/>
            <person name="Kruys A."/>
            <person name="Hutchinson M.I."/>
            <person name="Powell A.J."/>
            <person name="Barry K."/>
            <person name="Miller A.N."/>
            <person name="Grigoriev I.V."/>
            <person name="Debuchy R."/>
            <person name="Gladieux P."/>
            <person name="Hiltunen Thoren M."/>
            <person name="Johannesson H."/>
        </authorList>
    </citation>
    <scope>NUCLEOTIDE SEQUENCE</scope>
    <source>
        <strain evidence="11">CBS 232.78</strain>
    </source>
</reference>
<comment type="caution">
    <text evidence="11">The sequence shown here is derived from an EMBL/GenBank/DDBJ whole genome shotgun (WGS) entry which is preliminary data.</text>
</comment>
<dbReference type="EMBL" id="JAULSW010000001">
    <property type="protein sequence ID" value="KAK3394509.1"/>
    <property type="molecule type" value="Genomic_DNA"/>
</dbReference>
<organism evidence="11 12">
    <name type="scientific">Podospora didyma</name>
    <dbReference type="NCBI Taxonomy" id="330526"/>
    <lineage>
        <taxon>Eukaryota</taxon>
        <taxon>Fungi</taxon>
        <taxon>Dikarya</taxon>
        <taxon>Ascomycota</taxon>
        <taxon>Pezizomycotina</taxon>
        <taxon>Sordariomycetes</taxon>
        <taxon>Sordariomycetidae</taxon>
        <taxon>Sordariales</taxon>
        <taxon>Podosporaceae</taxon>
        <taxon>Podospora</taxon>
    </lineage>
</organism>
<sequence>MKSILFLLLSLVAPSNAIVATAPNDDVPEPPDVRDLHVSREGSSLLVDGKPWKAVGANVYWLGLDENVTPPAGEPYYAPLKASYPTKGRTTEIMAVVKAMGGTMIRSHTLGVSTGNPLSLVPAPGQVNKQAFDAIDWAVWQARQYGLRLMVPLTDNFDYYHGGKYNFLRWAGFDLTQARDSNNPEVMQFYNNATIVDSFKDYIRILVTHVNPYTNISYADDPTIFAYETGNELTGAIWKDMNVPIPWIRDISTFVKTLAPKKLFVDGTYGVNKTHLSIEEVDIYSNHYYPISISKLKEDIDLVRSANKTYFAGEYTWLNTASQSDADLASWFRVLEQSPAVVGDALWSLFGHNVPDCNTFVEHNDGLAMQYGNPAQAAQVKLARQHLMSASQGVFISADATLPLVACPASASGAAGLM</sequence>
<evidence type="ECO:0000256" key="3">
    <source>
        <dbReference type="ARBA" id="ARBA00005641"/>
    </source>
</evidence>
<evidence type="ECO:0000256" key="6">
    <source>
        <dbReference type="ARBA" id="ARBA00022729"/>
    </source>
</evidence>
<keyword evidence="8" id="KW-0326">Glycosidase</keyword>
<name>A0AAE0U8L9_9PEZI</name>
<dbReference type="EC" id="3.2.1.78" evidence="4"/>
<comment type="similarity">
    <text evidence="3">Belongs to the glycosyl hydrolase 5 (cellulase A) family.</text>
</comment>
<evidence type="ECO:0000256" key="7">
    <source>
        <dbReference type="ARBA" id="ARBA00022801"/>
    </source>
</evidence>
<dbReference type="Gene3D" id="3.20.20.80">
    <property type="entry name" value="Glycosidases"/>
    <property type="match status" value="1"/>
</dbReference>
<keyword evidence="6 9" id="KW-0732">Signal</keyword>
<dbReference type="GO" id="GO:0005576">
    <property type="term" value="C:extracellular region"/>
    <property type="evidence" value="ECO:0007669"/>
    <property type="project" value="UniProtKB-SubCell"/>
</dbReference>
<reference evidence="11" key="2">
    <citation type="submission" date="2023-06" db="EMBL/GenBank/DDBJ databases">
        <authorList>
            <consortium name="Lawrence Berkeley National Laboratory"/>
            <person name="Haridas S."/>
            <person name="Hensen N."/>
            <person name="Bonometti L."/>
            <person name="Westerberg I."/>
            <person name="Brannstrom I.O."/>
            <person name="Guillou S."/>
            <person name="Cros-Aarteil S."/>
            <person name="Calhoun S."/>
            <person name="Kuo A."/>
            <person name="Mondo S."/>
            <person name="Pangilinan J."/>
            <person name="Riley R."/>
            <person name="LaButti K."/>
            <person name="Andreopoulos B."/>
            <person name="Lipzen A."/>
            <person name="Chen C."/>
            <person name="Yanf M."/>
            <person name="Daum C."/>
            <person name="Ng V."/>
            <person name="Clum A."/>
            <person name="Steindorff A."/>
            <person name="Ohm R."/>
            <person name="Martin F."/>
            <person name="Silar P."/>
            <person name="Natvig D."/>
            <person name="Lalanne C."/>
            <person name="Gautier V."/>
            <person name="Ament-velasquez S.L."/>
            <person name="Kruys A."/>
            <person name="Hutchinson M.I."/>
            <person name="Powell A.J."/>
            <person name="Barry K."/>
            <person name="Miller A.N."/>
            <person name="Grigoriev I.V."/>
            <person name="Debuchy R."/>
            <person name="Gladieux P."/>
            <person name="Thoren M.H."/>
            <person name="Johannesson H."/>
        </authorList>
    </citation>
    <scope>NUCLEOTIDE SEQUENCE</scope>
    <source>
        <strain evidence="11">CBS 232.78</strain>
    </source>
</reference>
<dbReference type="GO" id="GO:0016985">
    <property type="term" value="F:mannan endo-1,4-beta-mannosidase activity"/>
    <property type="evidence" value="ECO:0007669"/>
    <property type="project" value="UniProtKB-EC"/>
</dbReference>
<evidence type="ECO:0000256" key="8">
    <source>
        <dbReference type="ARBA" id="ARBA00023295"/>
    </source>
</evidence>
<evidence type="ECO:0000256" key="4">
    <source>
        <dbReference type="ARBA" id="ARBA00012706"/>
    </source>
</evidence>
<evidence type="ECO:0000259" key="10">
    <source>
        <dbReference type="Pfam" id="PF26410"/>
    </source>
</evidence>
<evidence type="ECO:0000313" key="11">
    <source>
        <dbReference type="EMBL" id="KAK3394509.1"/>
    </source>
</evidence>
<feature type="signal peptide" evidence="9">
    <location>
        <begin position="1"/>
        <end position="17"/>
    </location>
</feature>
<evidence type="ECO:0000256" key="5">
    <source>
        <dbReference type="ARBA" id="ARBA00022525"/>
    </source>
</evidence>
<feature type="chain" id="PRO_5041937011" description="mannan endo-1,4-beta-mannosidase" evidence="9">
    <location>
        <begin position="18"/>
        <end position="418"/>
    </location>
</feature>
<dbReference type="InterPro" id="IPR001547">
    <property type="entry name" value="Glyco_hydro_5"/>
</dbReference>
<evidence type="ECO:0000313" key="12">
    <source>
        <dbReference type="Proteomes" id="UP001285441"/>
    </source>
</evidence>
<dbReference type="InterPro" id="IPR017853">
    <property type="entry name" value="GH"/>
</dbReference>
<keyword evidence="5" id="KW-0964">Secreted</keyword>
<gene>
    <name evidence="11" type="ORF">B0H63DRAFT_517632</name>
</gene>
<dbReference type="AlphaFoldDB" id="A0AAE0U8L9"/>
<feature type="domain" description="Glycoside hydrolase family 5" evidence="10">
    <location>
        <begin position="38"/>
        <end position="275"/>
    </location>
</feature>
<evidence type="ECO:0000256" key="2">
    <source>
        <dbReference type="ARBA" id="ARBA00004613"/>
    </source>
</evidence>
<evidence type="ECO:0000256" key="9">
    <source>
        <dbReference type="SAM" id="SignalP"/>
    </source>
</evidence>
<accession>A0AAE0U8L9</accession>
<dbReference type="Proteomes" id="UP001285441">
    <property type="component" value="Unassembled WGS sequence"/>
</dbReference>